<dbReference type="KEGG" id="hlt:I7X12_14540"/>
<dbReference type="EMBL" id="CP065856">
    <property type="protein sequence ID" value="QPV61962.1"/>
    <property type="molecule type" value="Genomic_DNA"/>
</dbReference>
<dbReference type="Proteomes" id="UP000595001">
    <property type="component" value="Chromosome"/>
</dbReference>
<dbReference type="RefSeq" id="WP_198060780.1">
    <property type="nucleotide sequence ID" value="NZ_CP065856.1"/>
</dbReference>
<dbReference type="GeneID" id="60589735"/>
<gene>
    <name evidence="1" type="ORF">I7X12_14540</name>
</gene>
<dbReference type="GO" id="GO:0010411">
    <property type="term" value="P:xyloglucan metabolic process"/>
    <property type="evidence" value="ECO:0007669"/>
    <property type="project" value="TreeGrafter"/>
</dbReference>
<proteinExistence type="predicted"/>
<accession>A0A7T3KU73</accession>
<dbReference type="InterPro" id="IPR052025">
    <property type="entry name" value="Xyloglucanase_GH74"/>
</dbReference>
<dbReference type="SUPFAM" id="SSF110296">
    <property type="entry name" value="Oligoxyloglucan reducing end-specific cellobiohydrolase"/>
    <property type="match status" value="1"/>
</dbReference>
<name>A0A7T3KU73_9EURY</name>
<dbReference type="PANTHER" id="PTHR43739">
    <property type="entry name" value="XYLOGLUCANASE (EUROFUNG)"/>
    <property type="match status" value="1"/>
</dbReference>
<dbReference type="Gene3D" id="2.130.10.10">
    <property type="entry name" value="YVTN repeat-like/Quinoprotein amine dehydrogenase"/>
    <property type="match status" value="1"/>
</dbReference>
<dbReference type="AlphaFoldDB" id="A0A7T3KU73"/>
<dbReference type="InterPro" id="IPR015943">
    <property type="entry name" value="WD40/YVTN_repeat-like_dom_sf"/>
</dbReference>
<organism evidence="1 2">
    <name type="scientific">Halosimplex litoreum</name>
    <dbReference type="NCBI Taxonomy" id="1198301"/>
    <lineage>
        <taxon>Archaea</taxon>
        <taxon>Methanobacteriati</taxon>
        <taxon>Methanobacteriota</taxon>
        <taxon>Stenosarchaea group</taxon>
        <taxon>Halobacteria</taxon>
        <taxon>Halobacteriales</taxon>
        <taxon>Haloarculaceae</taxon>
        <taxon>Halosimplex</taxon>
    </lineage>
</organism>
<keyword evidence="2" id="KW-1185">Reference proteome</keyword>
<sequence>MTDTTAYAALDDRVLVVHGASAADADYTADERLVGRDLQCVAASPERPDRAFVGTVESGVHRTADGGDTWDRVAPDIDDHVTALAVSPHDADVVWAGTEPSAVYRSTDGGDSWTALPPLTDLPSESEWSFPPRPHTHHVRWLEPDSHDPERLYVAIEAGALVRTADALTATAADGTDGAETWEDRPEGARYDNHTLATHSDAEGRVYTAAGDGYAQSEDGGDTWSYPQEGLGHRYVWGLAVPRADPDTVVVSAASGARSAHSVSSAEAYVYRTTNAGRDEPTEWHRAMEGLPEPAGTVRPLLAAAGGSVLFALNNRGLYRSADAGGSWGRVPLRWPDGYEDQTPRGLAVV</sequence>
<dbReference type="PANTHER" id="PTHR43739:SF5">
    <property type="entry name" value="EXO-ALPHA-SIALIDASE"/>
    <property type="match status" value="1"/>
</dbReference>
<evidence type="ECO:0008006" key="3">
    <source>
        <dbReference type="Google" id="ProtNLM"/>
    </source>
</evidence>
<reference evidence="1 2" key="1">
    <citation type="submission" date="2020-12" db="EMBL/GenBank/DDBJ databases">
        <title>Halosimplex halophilum sp. nov. and Halosimplex salinum sp. nov., two new members of the genus Halosimplex.</title>
        <authorList>
            <person name="Cui H.L."/>
        </authorList>
    </citation>
    <scope>NUCLEOTIDE SEQUENCE [LARGE SCALE GENOMIC DNA]</scope>
    <source>
        <strain evidence="1 2">YGH94</strain>
    </source>
</reference>
<evidence type="ECO:0000313" key="1">
    <source>
        <dbReference type="EMBL" id="QPV61962.1"/>
    </source>
</evidence>
<protein>
    <recommendedName>
        <fullName evidence="3">BNR/Asp-box repeat-containing protein</fullName>
    </recommendedName>
</protein>
<evidence type="ECO:0000313" key="2">
    <source>
        <dbReference type="Proteomes" id="UP000595001"/>
    </source>
</evidence>
<dbReference type="OrthoDB" id="197823at2157"/>